<protein>
    <submittedName>
        <fullName evidence="1">Uncharacterized protein</fullName>
    </submittedName>
</protein>
<evidence type="ECO:0000313" key="1">
    <source>
        <dbReference type="EMBL" id="SBW09540.1"/>
    </source>
</evidence>
<reference evidence="1" key="1">
    <citation type="submission" date="2016-04" db="EMBL/GenBank/DDBJ databases">
        <authorList>
            <person name="Evans L.H."/>
            <person name="Alamgir A."/>
            <person name="Owens N."/>
            <person name="Weber N.D."/>
            <person name="Virtaneva K."/>
            <person name="Barbian K."/>
            <person name="Babar A."/>
            <person name="Rosenke K."/>
        </authorList>
    </citation>
    <scope>NUCLEOTIDE SEQUENCE</scope>
    <source>
        <strain evidence="1">86</strain>
    </source>
</reference>
<gene>
    <name evidence="1" type="ORF">KL86CLO1_12680</name>
</gene>
<organism evidence="1">
    <name type="scientific">uncultured Eubacteriales bacterium</name>
    <dbReference type="NCBI Taxonomy" id="172733"/>
    <lineage>
        <taxon>Bacteria</taxon>
        <taxon>Bacillati</taxon>
        <taxon>Bacillota</taxon>
        <taxon>Clostridia</taxon>
        <taxon>Eubacteriales</taxon>
        <taxon>environmental samples</taxon>
    </lineage>
</organism>
<proteinExistence type="predicted"/>
<dbReference type="EMBL" id="FLUN01000001">
    <property type="protein sequence ID" value="SBW09540.1"/>
    <property type="molecule type" value="Genomic_DNA"/>
</dbReference>
<dbReference type="AlphaFoldDB" id="A0A212KCW5"/>
<accession>A0A212KCW5</accession>
<sequence>MKNGQPINQVAAYSFVPRLRPAVGRGRGTDGK</sequence>
<name>A0A212KCW5_9FIRM</name>